<accession>A0ABW4A5J6</accession>
<dbReference type="InterPro" id="IPR016166">
    <property type="entry name" value="FAD-bd_PCMH"/>
</dbReference>
<feature type="domain" description="FAD-binding PCMH-type" evidence="3">
    <location>
        <begin position="17"/>
        <end position="190"/>
    </location>
</feature>
<proteinExistence type="predicted"/>
<dbReference type="SUPFAM" id="SSF55103">
    <property type="entry name" value="FAD-linked oxidases, C-terminal domain"/>
    <property type="match status" value="1"/>
</dbReference>
<dbReference type="PROSITE" id="PS51387">
    <property type="entry name" value="FAD_PCMH"/>
    <property type="match status" value="1"/>
</dbReference>
<gene>
    <name evidence="4" type="ORF">ACFQ5G_11005</name>
</gene>
<reference evidence="5" key="1">
    <citation type="journal article" date="2019" name="Int. J. Syst. Evol. Microbiol.">
        <title>The Global Catalogue of Microorganisms (GCM) 10K type strain sequencing project: providing services to taxonomists for standard genome sequencing and annotation.</title>
        <authorList>
            <consortium name="The Broad Institute Genomics Platform"/>
            <consortium name="The Broad Institute Genome Sequencing Center for Infectious Disease"/>
            <person name="Wu L."/>
            <person name="Ma J."/>
        </authorList>
    </citation>
    <scope>NUCLEOTIDE SEQUENCE [LARGE SCALE GENOMIC DNA]</scope>
    <source>
        <strain evidence="5">CCM 7526</strain>
    </source>
</reference>
<dbReference type="PANTHER" id="PTHR11748:SF103">
    <property type="entry name" value="GLYCOLATE OXIDASE SUBUNIT GLCE"/>
    <property type="match status" value="1"/>
</dbReference>
<dbReference type="InterPro" id="IPR036318">
    <property type="entry name" value="FAD-bd_PCMH-like_sf"/>
</dbReference>
<dbReference type="RefSeq" id="WP_317786235.1">
    <property type="nucleotide sequence ID" value="NZ_AP028461.1"/>
</dbReference>
<dbReference type="Proteomes" id="UP001597183">
    <property type="component" value="Unassembled WGS sequence"/>
</dbReference>
<dbReference type="InterPro" id="IPR016164">
    <property type="entry name" value="FAD-linked_Oxase-like_C"/>
</dbReference>
<keyword evidence="1" id="KW-0285">Flavoprotein</keyword>
<comment type="caution">
    <text evidence="4">The sequence shown here is derived from an EMBL/GenBank/DDBJ whole genome shotgun (WGS) entry which is preliminary data.</text>
</comment>
<keyword evidence="5" id="KW-1185">Reference proteome</keyword>
<dbReference type="PANTHER" id="PTHR11748">
    <property type="entry name" value="D-LACTATE DEHYDROGENASE"/>
    <property type="match status" value="1"/>
</dbReference>
<dbReference type="Pfam" id="PF01565">
    <property type="entry name" value="FAD_binding_4"/>
    <property type="match status" value="1"/>
</dbReference>
<dbReference type="InterPro" id="IPR006094">
    <property type="entry name" value="Oxid_FAD_bind_N"/>
</dbReference>
<dbReference type="Gene3D" id="3.30.465.10">
    <property type="match status" value="1"/>
</dbReference>
<organism evidence="4 5">
    <name type="scientific">Actinoplanes sichuanensis</name>
    <dbReference type="NCBI Taxonomy" id="512349"/>
    <lineage>
        <taxon>Bacteria</taxon>
        <taxon>Bacillati</taxon>
        <taxon>Actinomycetota</taxon>
        <taxon>Actinomycetes</taxon>
        <taxon>Micromonosporales</taxon>
        <taxon>Micromonosporaceae</taxon>
        <taxon>Actinoplanes</taxon>
    </lineage>
</organism>
<evidence type="ECO:0000256" key="2">
    <source>
        <dbReference type="ARBA" id="ARBA00022827"/>
    </source>
</evidence>
<sequence length="387" mass="39560">MSALDDLAVKAGDDDVVAGVPARLVAAPATTEEAAALIAASRDLAVVIRGGGTKIHQGPPPRELDLIIDTRRLAGVVEHAAGDLITVVRAGTPMAELHGLPGQQLALDAPATATAGGTVAANASGPRRLRYGTARDLLIGITVVRPDGRITKSGGKVVKNVAGYDLGKLYTGSQGTLGLITECVFRLHPVPLFTLFVRAIAPPTHAANVLTAQSAASALEINAAPGAEPELAVLVEGTETGVRDRATALARLLNGEVTDTPPPWWDTPPWPATGDALALKLTGTLSGVPSLVSTAVEAGLTVRGSAGTGVLYAGAPVDPAATAHVVEVLRAVATVVGGHAVVLTAPPSVRGMIDMWGPVPGLDLMRRVKDRFDPDHRFAPGRFVGGI</sequence>
<dbReference type="EMBL" id="JBHTMK010000014">
    <property type="protein sequence ID" value="MFD1365872.1"/>
    <property type="molecule type" value="Genomic_DNA"/>
</dbReference>
<evidence type="ECO:0000313" key="5">
    <source>
        <dbReference type="Proteomes" id="UP001597183"/>
    </source>
</evidence>
<name>A0ABW4A5J6_9ACTN</name>
<protein>
    <submittedName>
        <fullName evidence="4">FAD-binding oxidoreductase</fullName>
    </submittedName>
</protein>
<evidence type="ECO:0000256" key="1">
    <source>
        <dbReference type="ARBA" id="ARBA00022630"/>
    </source>
</evidence>
<dbReference type="InterPro" id="IPR016169">
    <property type="entry name" value="FAD-bd_PCMH_sub2"/>
</dbReference>
<evidence type="ECO:0000313" key="4">
    <source>
        <dbReference type="EMBL" id="MFD1365872.1"/>
    </source>
</evidence>
<keyword evidence="2" id="KW-0274">FAD</keyword>
<evidence type="ECO:0000259" key="3">
    <source>
        <dbReference type="PROSITE" id="PS51387"/>
    </source>
</evidence>
<dbReference type="SUPFAM" id="SSF56176">
    <property type="entry name" value="FAD-binding/transporter-associated domain-like"/>
    <property type="match status" value="1"/>
</dbReference>